<name>A0ABP8GGJ1_9BURK</name>
<dbReference type="PANTHER" id="PTHR43060">
    <property type="entry name" value="3-HYDROXYISOBUTYRATE DEHYDROGENASE-LIKE 1, MITOCHONDRIAL-RELATED"/>
    <property type="match status" value="1"/>
</dbReference>
<feature type="domain" description="6-phosphogluconate dehydrogenase NADP-binding" evidence="3">
    <location>
        <begin position="9"/>
        <end position="163"/>
    </location>
</feature>
<evidence type="ECO:0000313" key="6">
    <source>
        <dbReference type="Proteomes" id="UP001501671"/>
    </source>
</evidence>
<evidence type="ECO:0000256" key="1">
    <source>
        <dbReference type="ARBA" id="ARBA00023002"/>
    </source>
</evidence>
<evidence type="ECO:0000256" key="2">
    <source>
        <dbReference type="ARBA" id="ARBA00023027"/>
    </source>
</evidence>
<dbReference type="InterPro" id="IPR006115">
    <property type="entry name" value="6PGDH_NADP-bd"/>
</dbReference>
<dbReference type="EMBL" id="BAABFO010000002">
    <property type="protein sequence ID" value="GAA4323920.1"/>
    <property type="molecule type" value="Genomic_DNA"/>
</dbReference>
<gene>
    <name evidence="5" type="primary">mmsB</name>
    <name evidence="5" type="ORF">GCM10023144_05090</name>
</gene>
<feature type="domain" description="3-hydroxyisobutyrate dehydrogenase-like NAD-binding" evidence="4">
    <location>
        <begin position="166"/>
        <end position="286"/>
    </location>
</feature>
<dbReference type="PANTHER" id="PTHR43060:SF15">
    <property type="entry name" value="3-HYDROXYISOBUTYRATE DEHYDROGENASE-LIKE 1, MITOCHONDRIAL-RELATED"/>
    <property type="match status" value="1"/>
</dbReference>
<dbReference type="InterPro" id="IPR008927">
    <property type="entry name" value="6-PGluconate_DH-like_C_sf"/>
</dbReference>
<dbReference type="Proteomes" id="UP001501671">
    <property type="component" value="Unassembled WGS sequence"/>
</dbReference>
<dbReference type="Pfam" id="PF14833">
    <property type="entry name" value="NAD_binding_11"/>
    <property type="match status" value="1"/>
</dbReference>
<dbReference type="SUPFAM" id="SSF48179">
    <property type="entry name" value="6-phosphogluconate dehydrogenase C-terminal domain-like"/>
    <property type="match status" value="1"/>
</dbReference>
<dbReference type="InterPro" id="IPR013328">
    <property type="entry name" value="6PGD_dom2"/>
</dbReference>
<keyword evidence="2" id="KW-0520">NAD</keyword>
<dbReference type="SUPFAM" id="SSF51735">
    <property type="entry name" value="NAD(P)-binding Rossmann-fold domains"/>
    <property type="match status" value="1"/>
</dbReference>
<dbReference type="Pfam" id="PF03446">
    <property type="entry name" value="NAD_binding_2"/>
    <property type="match status" value="1"/>
</dbReference>
<dbReference type="Gene3D" id="1.10.1040.10">
    <property type="entry name" value="N-(1-d-carboxylethyl)-l-norvaline Dehydrogenase, domain 2"/>
    <property type="match status" value="1"/>
</dbReference>
<comment type="caution">
    <text evidence="5">The sequence shown here is derived from an EMBL/GenBank/DDBJ whole genome shotgun (WGS) entry which is preliminary data.</text>
</comment>
<dbReference type="Gene3D" id="3.40.50.720">
    <property type="entry name" value="NAD(P)-binding Rossmann-like Domain"/>
    <property type="match status" value="1"/>
</dbReference>
<evidence type="ECO:0000259" key="3">
    <source>
        <dbReference type="Pfam" id="PF03446"/>
    </source>
</evidence>
<keyword evidence="1" id="KW-0560">Oxidoreductase</keyword>
<accession>A0ABP8GGJ1</accession>
<dbReference type="PIRSF" id="PIRSF000103">
    <property type="entry name" value="HIBADH"/>
    <property type="match status" value="1"/>
</dbReference>
<dbReference type="InterPro" id="IPR029154">
    <property type="entry name" value="HIBADH-like_NADP-bd"/>
</dbReference>
<reference evidence="6" key="1">
    <citation type="journal article" date="2019" name="Int. J. Syst. Evol. Microbiol.">
        <title>The Global Catalogue of Microorganisms (GCM) 10K type strain sequencing project: providing services to taxonomists for standard genome sequencing and annotation.</title>
        <authorList>
            <consortium name="The Broad Institute Genomics Platform"/>
            <consortium name="The Broad Institute Genome Sequencing Center for Infectious Disease"/>
            <person name="Wu L."/>
            <person name="Ma J."/>
        </authorList>
    </citation>
    <scope>NUCLEOTIDE SEQUENCE [LARGE SCALE GENOMIC DNA]</scope>
    <source>
        <strain evidence="6">JCM 17666</strain>
    </source>
</reference>
<dbReference type="InterPro" id="IPR015815">
    <property type="entry name" value="HIBADH-related"/>
</dbReference>
<proteinExistence type="predicted"/>
<dbReference type="InterPro" id="IPR036291">
    <property type="entry name" value="NAD(P)-bd_dom_sf"/>
</dbReference>
<dbReference type="RefSeq" id="WP_345246010.1">
    <property type="nucleotide sequence ID" value="NZ_BAABFO010000002.1"/>
</dbReference>
<sequence length="302" mass="31889">METANRPLLGMIGLGNAGMALATALLRHFDLAGYDRDAGRCAVGREAGVRVAASAAQVVAAAQIVFLCLPTPEASRAAAAAMAEGPLQGRLIVECSTVSPDDVDWLSGFLAGHGATAVDSAIVGGVHRLSEGRTTFLLGASAVDHERVRPVLERVAEKIFYLGPAGSGMRAKVINNAVAHTTMVMLLETAAMCVKAGLPVELFFELMRRDSGLSRPLTHRLGERVFRQDFEGGMSTANARKDSALALEMARSMGVPLFTVQAAHSVYEVAMGEDLGALDYASISRLWERWLDISLAPAAGGR</sequence>
<protein>
    <submittedName>
        <fullName evidence="5">3-hydroxyisobutyrate dehydrogenase</fullName>
    </submittedName>
</protein>
<organism evidence="5 6">
    <name type="scientific">Pigmentiphaga soli</name>
    <dbReference type="NCBI Taxonomy" id="1007095"/>
    <lineage>
        <taxon>Bacteria</taxon>
        <taxon>Pseudomonadati</taxon>
        <taxon>Pseudomonadota</taxon>
        <taxon>Betaproteobacteria</taxon>
        <taxon>Burkholderiales</taxon>
        <taxon>Alcaligenaceae</taxon>
        <taxon>Pigmentiphaga</taxon>
    </lineage>
</organism>
<evidence type="ECO:0000259" key="4">
    <source>
        <dbReference type="Pfam" id="PF14833"/>
    </source>
</evidence>
<evidence type="ECO:0000313" key="5">
    <source>
        <dbReference type="EMBL" id="GAA4323920.1"/>
    </source>
</evidence>
<keyword evidence="6" id="KW-1185">Reference proteome</keyword>